<dbReference type="AlphaFoldDB" id="A0A2N3HZ22"/>
<proteinExistence type="inferred from homology"/>
<feature type="domain" description="Serine dehydratase-like alpha subunit" evidence="3">
    <location>
        <begin position="180"/>
        <end position="416"/>
    </location>
</feature>
<keyword evidence="2" id="KW-0472">Membrane</keyword>
<evidence type="ECO:0000256" key="2">
    <source>
        <dbReference type="SAM" id="Phobius"/>
    </source>
</evidence>
<organism evidence="4 5">
    <name type="scientific">Labilibaculum manganireducens</name>
    <dbReference type="NCBI Taxonomy" id="1940525"/>
    <lineage>
        <taxon>Bacteria</taxon>
        <taxon>Pseudomonadati</taxon>
        <taxon>Bacteroidota</taxon>
        <taxon>Bacteroidia</taxon>
        <taxon>Marinilabiliales</taxon>
        <taxon>Marinifilaceae</taxon>
        <taxon>Labilibaculum</taxon>
    </lineage>
</organism>
<dbReference type="GO" id="GO:0019450">
    <property type="term" value="P:L-cysteine catabolic process to pyruvate"/>
    <property type="evidence" value="ECO:0007669"/>
    <property type="project" value="TreeGrafter"/>
</dbReference>
<comment type="caution">
    <text evidence="4">The sequence shown here is derived from an EMBL/GenBank/DDBJ whole genome shotgun (WGS) entry which is preliminary data.</text>
</comment>
<dbReference type="EMBL" id="MVDE01000030">
    <property type="protein sequence ID" value="PKQ63291.1"/>
    <property type="molecule type" value="Genomic_DNA"/>
</dbReference>
<dbReference type="GO" id="GO:0080146">
    <property type="term" value="F:L-cysteine desulfhydrase activity"/>
    <property type="evidence" value="ECO:0007669"/>
    <property type="project" value="TreeGrafter"/>
</dbReference>
<dbReference type="RefSeq" id="WP_101310928.1">
    <property type="nucleotide sequence ID" value="NZ_MVDE01000030.1"/>
</dbReference>
<protein>
    <recommendedName>
        <fullName evidence="1">UPF0597 protein BZG01_16350</fullName>
    </recommendedName>
</protein>
<dbReference type="PANTHER" id="PTHR30501:SF2">
    <property type="entry name" value="UPF0597 PROTEIN YHAM"/>
    <property type="match status" value="1"/>
</dbReference>
<reference evidence="4 5" key="1">
    <citation type="journal article" date="2017" name="Front. Microbiol.">
        <title>Labilibaculum manganireducens gen. nov., sp. nov. and Labilibaculum filiforme sp. nov., Novel Bacteroidetes Isolated from Subsurface Sediments of the Baltic Sea.</title>
        <authorList>
            <person name="Vandieken V."/>
            <person name="Marshall I.P."/>
            <person name="Niemann H."/>
            <person name="Engelen B."/>
            <person name="Cypionka H."/>
        </authorList>
    </citation>
    <scope>NUCLEOTIDE SEQUENCE [LARGE SCALE GENOMIC DNA]</scope>
    <source>
        <strain evidence="4 5">59.10-2M</strain>
    </source>
</reference>
<gene>
    <name evidence="4" type="ORF">BZG01_16350</name>
</gene>
<feature type="transmembrane region" description="Helical" evidence="2">
    <location>
        <begin position="306"/>
        <end position="327"/>
    </location>
</feature>
<dbReference type="Pfam" id="PF03313">
    <property type="entry name" value="SDH_alpha"/>
    <property type="match status" value="1"/>
</dbReference>
<evidence type="ECO:0000256" key="1">
    <source>
        <dbReference type="HAMAP-Rule" id="MF_01845"/>
    </source>
</evidence>
<keyword evidence="2" id="KW-1133">Transmembrane helix</keyword>
<evidence type="ECO:0000313" key="4">
    <source>
        <dbReference type="EMBL" id="PKQ63291.1"/>
    </source>
</evidence>
<dbReference type="InterPro" id="IPR021144">
    <property type="entry name" value="UPF0597"/>
</dbReference>
<keyword evidence="2" id="KW-0812">Transmembrane</keyword>
<evidence type="ECO:0000259" key="3">
    <source>
        <dbReference type="Pfam" id="PF03313"/>
    </source>
</evidence>
<dbReference type="PANTHER" id="PTHR30501">
    <property type="entry name" value="UPF0597 PROTEIN YHAM"/>
    <property type="match status" value="1"/>
</dbReference>
<dbReference type="Proteomes" id="UP000233618">
    <property type="component" value="Unassembled WGS sequence"/>
</dbReference>
<dbReference type="PIRSF" id="PIRSF006054">
    <property type="entry name" value="UCP006054"/>
    <property type="match status" value="1"/>
</dbReference>
<accession>A0A2N3HZ22</accession>
<sequence length="426" mass="45270">MKELYLQKLKEEFVPALGCTEPVAVAYAAAKAREILNQFPDRIEFHVSGNIFKNGMGVGIPGSGMVGLTIAGALGALGGNPMAGLEVLDGISPDIVELAQTFVSQGKVQVDVKYGVAKLYIECICFKGENTGRVVIQDRHTNVVLVERNGHVIYRNAPESGTGAVVSMKDWNFRSIYEFITTVDIADIAFIEKGVKLNKSIAEEGLKGNYGLQVGKSMMINIRKGILKEDLMNRSIMLTAAASDARMAGSAMPVMSNCGSGNQGISVTLPVVVAAEEFKVSNETLLRALALALLVTIYMKSFVGQLSALCGVLLSTAGAGCGITYIMGGDFKQMGMTLQNMTGGVTGMICDGAKYGCSHKIAASVSAAIQSSLLAMNHNCLNGMNGIIDDDVEATIRNIGRLANEGMEVTDEVILKTMLEKMKKVS</sequence>
<dbReference type="HAMAP" id="MF_01845">
    <property type="entry name" value="UPF0597"/>
    <property type="match status" value="1"/>
</dbReference>
<comment type="similarity">
    <text evidence="1">Belongs to the UPF0597 family.</text>
</comment>
<name>A0A2N3HZ22_9BACT</name>
<dbReference type="InterPro" id="IPR005130">
    <property type="entry name" value="Ser_deHydtase-like_asu"/>
</dbReference>
<evidence type="ECO:0000313" key="5">
    <source>
        <dbReference type="Proteomes" id="UP000233618"/>
    </source>
</evidence>
<keyword evidence="5" id="KW-1185">Reference proteome</keyword>